<dbReference type="PANTHER" id="PTHR43046:SF2">
    <property type="entry name" value="8-OXO-DGTP DIPHOSPHATASE-RELATED"/>
    <property type="match status" value="1"/>
</dbReference>
<accession>A0A852SQD4</accession>
<dbReference type="Pfam" id="PF00293">
    <property type="entry name" value="NUDIX"/>
    <property type="match status" value="1"/>
</dbReference>
<protein>
    <submittedName>
        <fullName evidence="4">8-oxo-dGTP pyrophosphatase MutT (NUDIX family)</fullName>
    </submittedName>
</protein>
<evidence type="ECO:0000256" key="2">
    <source>
        <dbReference type="ARBA" id="ARBA00022801"/>
    </source>
</evidence>
<dbReference type="InterPro" id="IPR020084">
    <property type="entry name" value="NUDIX_hydrolase_CS"/>
</dbReference>
<dbReference type="EMBL" id="JACCBM010000001">
    <property type="protein sequence ID" value="NYD71128.1"/>
    <property type="molecule type" value="Genomic_DNA"/>
</dbReference>
<dbReference type="Gene3D" id="3.90.79.10">
    <property type="entry name" value="Nucleoside Triphosphate Pyrophosphohydrolase"/>
    <property type="match status" value="1"/>
</dbReference>
<dbReference type="Proteomes" id="UP000549913">
    <property type="component" value="Unassembled WGS sequence"/>
</dbReference>
<gene>
    <name evidence="4" type="ORF">BJ984_002286</name>
</gene>
<keyword evidence="5" id="KW-1185">Reference proteome</keyword>
<dbReference type="PROSITE" id="PS00893">
    <property type="entry name" value="NUDIX_BOX"/>
    <property type="match status" value="1"/>
</dbReference>
<dbReference type="SUPFAM" id="SSF55811">
    <property type="entry name" value="Nudix"/>
    <property type="match status" value="1"/>
</dbReference>
<evidence type="ECO:0000256" key="1">
    <source>
        <dbReference type="ARBA" id="ARBA00001946"/>
    </source>
</evidence>
<dbReference type="CDD" id="cd18877">
    <property type="entry name" value="NUDIX_Hydrolase"/>
    <property type="match status" value="1"/>
</dbReference>
<dbReference type="PROSITE" id="PS51462">
    <property type="entry name" value="NUDIX"/>
    <property type="match status" value="1"/>
</dbReference>
<evidence type="ECO:0000313" key="4">
    <source>
        <dbReference type="EMBL" id="NYD71128.1"/>
    </source>
</evidence>
<dbReference type="GO" id="GO:0016787">
    <property type="term" value="F:hydrolase activity"/>
    <property type="evidence" value="ECO:0007669"/>
    <property type="project" value="UniProtKB-KW"/>
</dbReference>
<dbReference type="InterPro" id="IPR015797">
    <property type="entry name" value="NUDIX_hydrolase-like_dom_sf"/>
</dbReference>
<sequence>MTAPPPTHPRDSGDAWVEGPDGRRFWGRYGAAGLLVHDETAGILLQHRAEWSHFGGTWGLPGGARHEGESAVDGAIREAEEEAGVPADALRLAFTSVLDLGYWSYVTVVTRTARFFDPRIGDAESLELRWVPLDEVESLPLHPGFGSAWPALRERLGERIRVVVDAANVVGSVPDGWWKDRAGAAARLISRLELLGDAGIATSEFSPEAGAGRSWPQFSVVLEGQAKDAVVASSGQVGVLRAAGSGDDAIVDEVARAAALPVPGRIVVVTADRGLSERVLALGAEVRGPGWLRGLLDAVE</sequence>
<evidence type="ECO:0000259" key="3">
    <source>
        <dbReference type="PROSITE" id="PS51462"/>
    </source>
</evidence>
<reference evidence="4 5" key="1">
    <citation type="submission" date="2020-07" db="EMBL/GenBank/DDBJ databases">
        <title>Sequencing the genomes of 1000 actinobacteria strains.</title>
        <authorList>
            <person name="Klenk H.-P."/>
        </authorList>
    </citation>
    <scope>NUCLEOTIDE SEQUENCE [LARGE SCALE GENOMIC DNA]</scope>
    <source>
        <strain evidence="4 5">DSM 26474</strain>
    </source>
</reference>
<organism evidence="4 5">
    <name type="scientific">Herbiconiux flava</name>
    <dbReference type="NCBI Taxonomy" id="881268"/>
    <lineage>
        <taxon>Bacteria</taxon>
        <taxon>Bacillati</taxon>
        <taxon>Actinomycetota</taxon>
        <taxon>Actinomycetes</taxon>
        <taxon>Micrococcales</taxon>
        <taxon>Microbacteriaceae</taxon>
        <taxon>Herbiconiux</taxon>
    </lineage>
</organism>
<proteinExistence type="predicted"/>
<dbReference type="InterPro" id="IPR000086">
    <property type="entry name" value="NUDIX_hydrolase_dom"/>
</dbReference>
<comment type="cofactor">
    <cofactor evidence="1">
        <name>Mg(2+)</name>
        <dbReference type="ChEBI" id="CHEBI:18420"/>
    </cofactor>
</comment>
<feature type="domain" description="Nudix hydrolase" evidence="3">
    <location>
        <begin position="27"/>
        <end position="156"/>
    </location>
</feature>
<keyword evidence="2" id="KW-0378">Hydrolase</keyword>
<dbReference type="RefSeq" id="WP_179548146.1">
    <property type="nucleotide sequence ID" value="NZ_BSEW01000002.1"/>
</dbReference>
<comment type="caution">
    <text evidence="4">The sequence shown here is derived from an EMBL/GenBank/DDBJ whole genome shotgun (WGS) entry which is preliminary data.</text>
</comment>
<evidence type="ECO:0000313" key="5">
    <source>
        <dbReference type="Proteomes" id="UP000549913"/>
    </source>
</evidence>
<dbReference type="AlphaFoldDB" id="A0A852SQD4"/>
<name>A0A852SQD4_9MICO</name>
<dbReference type="PANTHER" id="PTHR43046">
    <property type="entry name" value="GDP-MANNOSE MANNOSYL HYDROLASE"/>
    <property type="match status" value="1"/>
</dbReference>